<protein>
    <submittedName>
        <fullName evidence="1">Phosphatidylethanolamine-binding protein</fullName>
    </submittedName>
</protein>
<organism evidence="1 2">
    <name type="scientific">Irpex rosettiformis</name>
    <dbReference type="NCBI Taxonomy" id="378272"/>
    <lineage>
        <taxon>Eukaryota</taxon>
        <taxon>Fungi</taxon>
        <taxon>Dikarya</taxon>
        <taxon>Basidiomycota</taxon>
        <taxon>Agaricomycotina</taxon>
        <taxon>Agaricomycetes</taxon>
        <taxon>Polyporales</taxon>
        <taxon>Irpicaceae</taxon>
        <taxon>Irpex</taxon>
    </lineage>
</organism>
<reference evidence="1" key="1">
    <citation type="journal article" date="2021" name="Environ. Microbiol.">
        <title>Gene family expansions and transcriptome signatures uncover fungal adaptations to wood decay.</title>
        <authorList>
            <person name="Hage H."/>
            <person name="Miyauchi S."/>
            <person name="Viragh M."/>
            <person name="Drula E."/>
            <person name="Min B."/>
            <person name="Chaduli D."/>
            <person name="Navarro D."/>
            <person name="Favel A."/>
            <person name="Norest M."/>
            <person name="Lesage-Meessen L."/>
            <person name="Balint B."/>
            <person name="Merenyi Z."/>
            <person name="de Eugenio L."/>
            <person name="Morin E."/>
            <person name="Martinez A.T."/>
            <person name="Baldrian P."/>
            <person name="Stursova M."/>
            <person name="Martinez M.J."/>
            <person name="Novotny C."/>
            <person name="Magnuson J.K."/>
            <person name="Spatafora J.W."/>
            <person name="Maurice S."/>
            <person name="Pangilinan J."/>
            <person name="Andreopoulos W."/>
            <person name="LaButti K."/>
            <person name="Hundley H."/>
            <person name="Na H."/>
            <person name="Kuo A."/>
            <person name="Barry K."/>
            <person name="Lipzen A."/>
            <person name="Henrissat B."/>
            <person name="Riley R."/>
            <person name="Ahrendt S."/>
            <person name="Nagy L.G."/>
            <person name="Grigoriev I.V."/>
            <person name="Martin F."/>
            <person name="Rosso M.N."/>
        </authorList>
    </citation>
    <scope>NUCLEOTIDE SEQUENCE</scope>
    <source>
        <strain evidence="1">CBS 384.51</strain>
    </source>
</reference>
<comment type="caution">
    <text evidence="1">The sequence shown here is derived from an EMBL/GenBank/DDBJ whole genome shotgun (WGS) entry which is preliminary data.</text>
</comment>
<keyword evidence="2" id="KW-1185">Reference proteome</keyword>
<name>A0ACB8U6I4_9APHY</name>
<sequence length="421" mass="47688">MLTLRRLQGSQCAPWLARTNATLQAAKPSTPPPPPAQNTAGTAKAVVSNAGAKNAGSSSTLEAVPAEQTTQGRTRRFRTSRPSITLERPRQYMRPLGVGVLPVYDFAVNYIKQDSTNLKHELASFKTELESGKLSPEDAERVKEKIAILEIQSEINLPSVRWKARNGLADLSKPVYRHLLEQRWREDGALDLLMERIHQMNVVPDLLPSLHPTVDLRLNFPEAPPQDTVRRTRTKRKLEKVEPGVYLLPEQTRKQPQLYVSVFHPEPRLYTLLMVDLDVPDPKNSSFQGYLHWMQPNISLSSQSAEVVLPPAHTPYVPPHPQRGTPYHRYVVLLLPQQSPTEPIEIPVPTDRRRLGFNFRAFAEKYGFNGANGGGVHMWREIWDPTVSHIYEHTLKLEEPVFGREPKPDPYAEAKQSPKYT</sequence>
<dbReference type="EMBL" id="MU274909">
    <property type="protein sequence ID" value="KAI0089880.1"/>
    <property type="molecule type" value="Genomic_DNA"/>
</dbReference>
<evidence type="ECO:0000313" key="2">
    <source>
        <dbReference type="Proteomes" id="UP001055072"/>
    </source>
</evidence>
<dbReference type="Proteomes" id="UP001055072">
    <property type="component" value="Unassembled WGS sequence"/>
</dbReference>
<evidence type="ECO:0000313" key="1">
    <source>
        <dbReference type="EMBL" id="KAI0089880.1"/>
    </source>
</evidence>
<proteinExistence type="predicted"/>
<accession>A0ACB8U6I4</accession>
<gene>
    <name evidence="1" type="ORF">BDY19DRAFT_941286</name>
</gene>